<evidence type="ECO:0000313" key="1">
    <source>
        <dbReference type="EMBL" id="MBA8925923.1"/>
    </source>
</evidence>
<protein>
    <recommendedName>
        <fullName evidence="3">DUF5753 domain-containing protein</fullName>
    </recommendedName>
</protein>
<evidence type="ECO:0008006" key="3">
    <source>
        <dbReference type="Google" id="ProtNLM"/>
    </source>
</evidence>
<dbReference type="Pfam" id="PF25673">
    <property type="entry name" value="Terminase_7"/>
    <property type="match status" value="1"/>
</dbReference>
<reference evidence="1 2" key="1">
    <citation type="submission" date="2020-08" db="EMBL/GenBank/DDBJ databases">
        <title>Genomic Encyclopedia of Archaeal and Bacterial Type Strains, Phase II (KMG-II): from individual species to whole genera.</title>
        <authorList>
            <person name="Goeker M."/>
        </authorList>
    </citation>
    <scope>NUCLEOTIDE SEQUENCE [LARGE SCALE GENOMIC DNA]</scope>
    <source>
        <strain evidence="1 2">DSM 43850</strain>
    </source>
</reference>
<accession>A0ABR6BGC8</accession>
<comment type="caution">
    <text evidence="1">The sequence shown here is derived from an EMBL/GenBank/DDBJ whole genome shotgun (WGS) entry which is preliminary data.</text>
</comment>
<dbReference type="EMBL" id="JACJID010000002">
    <property type="protein sequence ID" value="MBA8925923.1"/>
    <property type="molecule type" value="Genomic_DNA"/>
</dbReference>
<dbReference type="RefSeq" id="WP_182837540.1">
    <property type="nucleotide sequence ID" value="NZ_BAAABQ010000059.1"/>
</dbReference>
<gene>
    <name evidence="1" type="ORF">BC739_003122</name>
</gene>
<dbReference type="InterPro" id="IPR057972">
    <property type="entry name" value="Terminase_7"/>
</dbReference>
<proteinExistence type="predicted"/>
<dbReference type="Proteomes" id="UP000517916">
    <property type="component" value="Unassembled WGS sequence"/>
</dbReference>
<evidence type="ECO:0000313" key="2">
    <source>
        <dbReference type="Proteomes" id="UP000517916"/>
    </source>
</evidence>
<keyword evidence="2" id="KW-1185">Reference proteome</keyword>
<name>A0ABR6BGC8_9PSEU</name>
<organism evidence="1 2">
    <name type="scientific">Kutzneria viridogrisea</name>
    <dbReference type="NCBI Taxonomy" id="47990"/>
    <lineage>
        <taxon>Bacteria</taxon>
        <taxon>Bacillati</taxon>
        <taxon>Actinomycetota</taxon>
        <taxon>Actinomycetes</taxon>
        <taxon>Pseudonocardiales</taxon>
        <taxon>Pseudonocardiaceae</taxon>
        <taxon>Kutzneria</taxon>
    </lineage>
</organism>
<sequence length="176" mass="19825">MGTALWERTWRTAGSVPVDAEALLVLCEQMDERVALRVKVLQEGDWRTRAALRAVDQQVVAGLNALGLVASRSIPPEWPEETLRWWDEVSRMPHCVLWTPSDWQFALDTARVAAAFHAGDVRVATELRQRERILGTTADARRDLRIRYTEPPSETSESATVTAMDAYRRMAAGEHA</sequence>